<organism evidence="1 2">
    <name type="scientific">Mucilaginibacter gynuensis</name>
    <dbReference type="NCBI Taxonomy" id="1302236"/>
    <lineage>
        <taxon>Bacteria</taxon>
        <taxon>Pseudomonadati</taxon>
        <taxon>Bacteroidota</taxon>
        <taxon>Sphingobacteriia</taxon>
        <taxon>Sphingobacteriales</taxon>
        <taxon>Sphingobacteriaceae</taxon>
        <taxon>Mucilaginibacter</taxon>
    </lineage>
</organism>
<proteinExistence type="predicted"/>
<gene>
    <name evidence="1" type="ORF">GCM10023149_30930</name>
</gene>
<dbReference type="RefSeq" id="WP_345212029.1">
    <property type="nucleotide sequence ID" value="NZ_BAABFT010000008.1"/>
</dbReference>
<accession>A0ABP8GNF8</accession>
<name>A0ABP8GNF8_9SPHI</name>
<comment type="caution">
    <text evidence="1">The sequence shown here is derived from an EMBL/GenBank/DDBJ whole genome shotgun (WGS) entry which is preliminary data.</text>
</comment>
<protein>
    <submittedName>
        <fullName evidence="1">Uncharacterized protein</fullName>
    </submittedName>
</protein>
<evidence type="ECO:0000313" key="2">
    <source>
        <dbReference type="Proteomes" id="UP001500582"/>
    </source>
</evidence>
<evidence type="ECO:0000313" key="1">
    <source>
        <dbReference type="EMBL" id="GAA4327498.1"/>
    </source>
</evidence>
<sequence length="147" mass="16495">MSYAASISEDNNVGSIRELSLAMANWFSAFNPASLYSMYAWEDMDFLPETASVKDSSKVTANGTEYSYSLVFTFNKQNVALYQVFQKYIGERGVIRFTDNNGLTRIIGTPQKPVTITHDADTGQQYRSLNYYKISASWVNNLPAVVV</sequence>
<dbReference type="Proteomes" id="UP001500582">
    <property type="component" value="Unassembled WGS sequence"/>
</dbReference>
<dbReference type="EMBL" id="BAABFT010000008">
    <property type="protein sequence ID" value="GAA4327498.1"/>
    <property type="molecule type" value="Genomic_DNA"/>
</dbReference>
<reference evidence="2" key="1">
    <citation type="journal article" date="2019" name="Int. J. Syst. Evol. Microbiol.">
        <title>The Global Catalogue of Microorganisms (GCM) 10K type strain sequencing project: providing services to taxonomists for standard genome sequencing and annotation.</title>
        <authorList>
            <consortium name="The Broad Institute Genomics Platform"/>
            <consortium name="The Broad Institute Genome Sequencing Center for Infectious Disease"/>
            <person name="Wu L."/>
            <person name="Ma J."/>
        </authorList>
    </citation>
    <scope>NUCLEOTIDE SEQUENCE [LARGE SCALE GENOMIC DNA]</scope>
    <source>
        <strain evidence="2">JCM 17705</strain>
    </source>
</reference>
<keyword evidence="2" id="KW-1185">Reference proteome</keyword>